<keyword evidence="3" id="KW-0678">Repressor</keyword>
<evidence type="ECO:0000256" key="4">
    <source>
        <dbReference type="ARBA" id="ARBA00023015"/>
    </source>
</evidence>
<evidence type="ECO:0000256" key="3">
    <source>
        <dbReference type="ARBA" id="ARBA00022491"/>
    </source>
</evidence>
<dbReference type="STRING" id="246437.L9KLN2"/>
<dbReference type="InterPro" id="IPR051139">
    <property type="entry name" value="Mediator_complx_sub13"/>
</dbReference>
<dbReference type="PANTHER" id="PTHR48249:SF1">
    <property type="entry name" value="MEDIATOR OF RNA POLYMERASE II TRANSCRIPTION SUBUNIT 13-LIKE"/>
    <property type="match status" value="1"/>
</dbReference>
<reference evidence="8" key="1">
    <citation type="submission" date="2012-07" db="EMBL/GenBank/DDBJ databases">
        <title>Genome of the Chinese tree shrew, a rising model animal genetically related to primates.</title>
        <authorList>
            <person name="Zhang G."/>
            <person name="Fan Y."/>
            <person name="Yao Y."/>
            <person name="Huang Z."/>
        </authorList>
    </citation>
    <scope>NUCLEOTIDE SEQUENCE [LARGE SCALE GENOMIC DNA]</scope>
</reference>
<dbReference type="GO" id="GO:0005634">
    <property type="term" value="C:nucleus"/>
    <property type="evidence" value="ECO:0007669"/>
    <property type="project" value="UniProtKB-SubCell"/>
</dbReference>
<evidence type="ECO:0000313" key="8">
    <source>
        <dbReference type="Proteomes" id="UP000011518"/>
    </source>
</evidence>
<keyword evidence="6" id="KW-0539">Nucleus</keyword>
<sequence>MSLRAPVFFMEGSVQYRQHVAIAPLRTVLTVVHVVVEEGLWENGLSYECRTLLFKAIHNLLERCLMDKNFVRIGKWFVRPYEKDEKPVNKSSCCSLMCGKCSECFQEPIFITDGIHVKYNECSREDKHLLIHSAAVIEI</sequence>
<dbReference type="EMBL" id="KB320760">
    <property type="protein sequence ID" value="ELW63880.1"/>
    <property type="molecule type" value="Genomic_DNA"/>
</dbReference>
<reference evidence="8" key="2">
    <citation type="journal article" date="2013" name="Nat. Commun.">
        <title>Genome of the Chinese tree shrew.</title>
        <authorList>
            <person name="Fan Y."/>
            <person name="Huang Z.Y."/>
            <person name="Cao C.C."/>
            <person name="Chen C.S."/>
            <person name="Chen Y.X."/>
            <person name="Fan D.D."/>
            <person name="He J."/>
            <person name="Hou H.L."/>
            <person name="Hu L."/>
            <person name="Hu X.T."/>
            <person name="Jiang X.T."/>
            <person name="Lai R."/>
            <person name="Lang Y.S."/>
            <person name="Liang B."/>
            <person name="Liao S.G."/>
            <person name="Mu D."/>
            <person name="Ma Y.Y."/>
            <person name="Niu Y.Y."/>
            <person name="Sun X.Q."/>
            <person name="Xia J.Q."/>
            <person name="Xiao J."/>
            <person name="Xiong Z.Q."/>
            <person name="Xu L."/>
            <person name="Yang L."/>
            <person name="Zhang Y."/>
            <person name="Zhao W."/>
            <person name="Zhao X.D."/>
            <person name="Zheng Y.T."/>
            <person name="Zhou J.M."/>
            <person name="Zhu Y.B."/>
            <person name="Zhang G.J."/>
            <person name="Wang J."/>
            <person name="Yao Y.G."/>
        </authorList>
    </citation>
    <scope>NUCLEOTIDE SEQUENCE [LARGE SCALE GENOMIC DNA]</scope>
</reference>
<proteinExistence type="inferred from homology"/>
<keyword evidence="8" id="KW-1185">Reference proteome</keyword>
<evidence type="ECO:0000313" key="7">
    <source>
        <dbReference type="EMBL" id="ELW63880.1"/>
    </source>
</evidence>
<organism evidence="7 8">
    <name type="scientific">Tupaia chinensis</name>
    <name type="common">Chinese tree shrew</name>
    <name type="synonym">Tupaia belangeri chinensis</name>
    <dbReference type="NCBI Taxonomy" id="246437"/>
    <lineage>
        <taxon>Eukaryota</taxon>
        <taxon>Metazoa</taxon>
        <taxon>Chordata</taxon>
        <taxon>Craniata</taxon>
        <taxon>Vertebrata</taxon>
        <taxon>Euteleostomi</taxon>
        <taxon>Mammalia</taxon>
        <taxon>Eutheria</taxon>
        <taxon>Euarchontoglires</taxon>
        <taxon>Scandentia</taxon>
        <taxon>Tupaiidae</taxon>
        <taxon>Tupaia</taxon>
    </lineage>
</organism>
<comment type="subcellular location">
    <subcellularLocation>
        <location evidence="1">Nucleus</location>
    </subcellularLocation>
</comment>
<dbReference type="Proteomes" id="UP000011518">
    <property type="component" value="Unassembled WGS sequence"/>
</dbReference>
<evidence type="ECO:0000256" key="2">
    <source>
        <dbReference type="ARBA" id="ARBA00009354"/>
    </source>
</evidence>
<protein>
    <submittedName>
        <fullName evidence="7">Mediator of RNA polymerase II transcription subunit 13-like protein</fullName>
    </submittedName>
</protein>
<dbReference type="PANTHER" id="PTHR48249">
    <property type="entry name" value="MEDIATOR OF RNA POLYMERASE II TRANSCRIPTION SUBUNIT 13"/>
    <property type="match status" value="1"/>
</dbReference>
<keyword evidence="4" id="KW-0805">Transcription regulation</keyword>
<evidence type="ECO:0000256" key="5">
    <source>
        <dbReference type="ARBA" id="ARBA00023163"/>
    </source>
</evidence>
<evidence type="ECO:0000256" key="6">
    <source>
        <dbReference type="ARBA" id="ARBA00023242"/>
    </source>
</evidence>
<name>L9KLN2_TUPCH</name>
<comment type="similarity">
    <text evidence="2">Belongs to the Mediator complex subunit 13 family.</text>
</comment>
<dbReference type="AlphaFoldDB" id="L9KLN2"/>
<gene>
    <name evidence="7" type="ORF">TREES_T100018687</name>
</gene>
<keyword evidence="5" id="KW-0804">Transcription</keyword>
<accession>L9KLN2</accession>
<evidence type="ECO:0000256" key="1">
    <source>
        <dbReference type="ARBA" id="ARBA00004123"/>
    </source>
</evidence>
<dbReference type="InParanoid" id="L9KLN2"/>